<gene>
    <name evidence="2" type="ORF">HPB52_002114</name>
</gene>
<name>A0A9D4QD70_RHISA</name>
<comment type="caution">
    <text evidence="2">The sequence shown here is derived from an EMBL/GenBank/DDBJ whole genome shotgun (WGS) entry which is preliminary data.</text>
</comment>
<organism evidence="2 3">
    <name type="scientific">Rhipicephalus sanguineus</name>
    <name type="common">Brown dog tick</name>
    <name type="synonym">Ixodes sanguineus</name>
    <dbReference type="NCBI Taxonomy" id="34632"/>
    <lineage>
        <taxon>Eukaryota</taxon>
        <taxon>Metazoa</taxon>
        <taxon>Ecdysozoa</taxon>
        <taxon>Arthropoda</taxon>
        <taxon>Chelicerata</taxon>
        <taxon>Arachnida</taxon>
        <taxon>Acari</taxon>
        <taxon>Parasitiformes</taxon>
        <taxon>Ixodida</taxon>
        <taxon>Ixodoidea</taxon>
        <taxon>Ixodidae</taxon>
        <taxon>Rhipicephalinae</taxon>
        <taxon>Rhipicephalus</taxon>
        <taxon>Rhipicephalus</taxon>
    </lineage>
</organism>
<dbReference type="InterPro" id="IPR007577">
    <property type="entry name" value="GlycoTrfase_DXD_sugar-bd_CS"/>
</dbReference>
<proteinExistence type="predicted"/>
<evidence type="ECO:0000313" key="3">
    <source>
        <dbReference type="Proteomes" id="UP000821837"/>
    </source>
</evidence>
<dbReference type="Pfam" id="PF04488">
    <property type="entry name" value="Gly_transf_sug"/>
    <property type="match status" value="2"/>
</dbReference>
<evidence type="ECO:0000313" key="2">
    <source>
        <dbReference type="EMBL" id="KAH7975483.1"/>
    </source>
</evidence>
<reference evidence="2" key="1">
    <citation type="journal article" date="2020" name="Cell">
        <title>Large-Scale Comparative Analyses of Tick Genomes Elucidate Their Genetic Diversity and Vector Capacities.</title>
        <authorList>
            <consortium name="Tick Genome and Microbiome Consortium (TIGMIC)"/>
            <person name="Jia N."/>
            <person name="Wang J."/>
            <person name="Shi W."/>
            <person name="Du L."/>
            <person name="Sun Y."/>
            <person name="Zhan W."/>
            <person name="Jiang J.F."/>
            <person name="Wang Q."/>
            <person name="Zhang B."/>
            <person name="Ji P."/>
            <person name="Bell-Sakyi L."/>
            <person name="Cui X.M."/>
            <person name="Yuan T.T."/>
            <person name="Jiang B.G."/>
            <person name="Yang W.F."/>
            <person name="Lam T.T."/>
            <person name="Chang Q.C."/>
            <person name="Ding S.J."/>
            <person name="Wang X.J."/>
            <person name="Zhu J.G."/>
            <person name="Ruan X.D."/>
            <person name="Zhao L."/>
            <person name="Wei J.T."/>
            <person name="Ye R.Z."/>
            <person name="Que T.C."/>
            <person name="Du C.H."/>
            <person name="Zhou Y.H."/>
            <person name="Cheng J.X."/>
            <person name="Dai P.F."/>
            <person name="Guo W.B."/>
            <person name="Han X.H."/>
            <person name="Huang E.J."/>
            <person name="Li L.F."/>
            <person name="Wei W."/>
            <person name="Gao Y.C."/>
            <person name="Liu J.Z."/>
            <person name="Shao H.Z."/>
            <person name="Wang X."/>
            <person name="Wang C.C."/>
            <person name="Yang T.C."/>
            <person name="Huo Q.B."/>
            <person name="Li W."/>
            <person name="Chen H.Y."/>
            <person name="Chen S.E."/>
            <person name="Zhou L.G."/>
            <person name="Ni X.B."/>
            <person name="Tian J.H."/>
            <person name="Sheng Y."/>
            <person name="Liu T."/>
            <person name="Pan Y.S."/>
            <person name="Xia L.Y."/>
            <person name="Li J."/>
            <person name="Zhao F."/>
            <person name="Cao W.C."/>
        </authorList>
    </citation>
    <scope>NUCLEOTIDE SEQUENCE</scope>
    <source>
        <strain evidence="2">Rsan-2018</strain>
    </source>
</reference>
<feature type="transmembrane region" description="Helical" evidence="1">
    <location>
        <begin position="20"/>
        <end position="38"/>
    </location>
</feature>
<dbReference type="InterPro" id="IPR029044">
    <property type="entry name" value="Nucleotide-diphossugar_trans"/>
</dbReference>
<reference evidence="2" key="2">
    <citation type="submission" date="2021-09" db="EMBL/GenBank/DDBJ databases">
        <authorList>
            <person name="Jia N."/>
            <person name="Wang J."/>
            <person name="Shi W."/>
            <person name="Du L."/>
            <person name="Sun Y."/>
            <person name="Zhan W."/>
            <person name="Jiang J."/>
            <person name="Wang Q."/>
            <person name="Zhang B."/>
            <person name="Ji P."/>
            <person name="Sakyi L.B."/>
            <person name="Cui X."/>
            <person name="Yuan T."/>
            <person name="Jiang B."/>
            <person name="Yang W."/>
            <person name="Lam T.T.-Y."/>
            <person name="Chang Q."/>
            <person name="Ding S."/>
            <person name="Wang X."/>
            <person name="Zhu J."/>
            <person name="Ruan X."/>
            <person name="Zhao L."/>
            <person name="Wei J."/>
            <person name="Que T."/>
            <person name="Du C."/>
            <person name="Cheng J."/>
            <person name="Dai P."/>
            <person name="Han X."/>
            <person name="Huang E."/>
            <person name="Gao Y."/>
            <person name="Liu J."/>
            <person name="Shao H."/>
            <person name="Ye R."/>
            <person name="Li L."/>
            <person name="Wei W."/>
            <person name="Wang X."/>
            <person name="Wang C."/>
            <person name="Huo Q."/>
            <person name="Li W."/>
            <person name="Guo W."/>
            <person name="Chen H."/>
            <person name="Chen S."/>
            <person name="Zhou L."/>
            <person name="Zhou L."/>
            <person name="Ni X."/>
            <person name="Tian J."/>
            <person name="Zhou Y."/>
            <person name="Sheng Y."/>
            <person name="Liu T."/>
            <person name="Pan Y."/>
            <person name="Xia L."/>
            <person name="Li J."/>
            <person name="Zhao F."/>
            <person name="Cao W."/>
        </authorList>
    </citation>
    <scope>NUCLEOTIDE SEQUENCE</scope>
    <source>
        <strain evidence="2">Rsan-2018</strain>
        <tissue evidence="2">Larvae</tissue>
    </source>
</reference>
<sequence length="714" mass="82219">MVRAYLSNGFRAFCNRDDVALAVIAVCLVATAYLGVLTPGSTASKKPKLTPVQDDHRPRSFYDTDGHTGYSYDIIPDIVHLVRYNQTEVQLIDLVCFRSIYINHRPEKIYVHCSPCGFTGNYTRLLEGINFAFIKTVFPNEIFNISIKEPHHSTDVVRLRALLRYGGIYVDHDVFVVQSLRRYLRYEASISCPPGGTFGNMLMMFHKNSRFLRLYYNSYNTFNDSIWYYNAGDVPTVALVQPHTHLVNRVYYGLETQQDMLFVLFEPHAYPYWRDVFAVHTSVVHRFDLPYDALHNAEITETNVRNLNNAFGEMARSVLFGTSDFVSPDYPVLSVAELSARKDRGEDLTRRRPGHERTFFEPFLNQVDDVTLAVIAVCLVATAYLGVLTPGNTASKKPELTPVQDDHRPRSFYDTDGHTGYSYDIIPDIVHLVRYNQTEVQLIDVLCFRSIYINHRPEKIYVHCSPCGFTGNYTRLLEGINFTFINTVFPQEIFNISIKVPHHSTDVVRLRALLRYGGIYVDHDVFVVQSLRRYLRYEASISCPPGGVFGNMLMMFHKNSRFLRLYYNSYNTLNDSIWYYNAGDVPTVALAEPHTHLVNRVYYGLETQVDMLRVLYEPHAYPYWRNAFAVHTSIFHRVVLHNEEFTETNVRDLDNAFGEMARSVLFGTSDFVSPQTPVLSVAELSARKDRGEDLTRRRPGHERTFLEPLFLNQA</sequence>
<dbReference type="AlphaFoldDB" id="A0A9D4QD70"/>
<protein>
    <submittedName>
        <fullName evidence="2">Uncharacterized protein</fullName>
    </submittedName>
</protein>
<dbReference type="Proteomes" id="UP000821837">
    <property type="component" value="Chromosome 10"/>
</dbReference>
<dbReference type="Gene3D" id="3.90.550.20">
    <property type="match status" value="2"/>
</dbReference>
<keyword evidence="1" id="KW-0472">Membrane</keyword>
<dbReference type="VEuPathDB" id="VectorBase:RSAN_056395"/>
<accession>A0A9D4QD70</accession>
<keyword evidence="3" id="KW-1185">Reference proteome</keyword>
<evidence type="ECO:0000256" key="1">
    <source>
        <dbReference type="SAM" id="Phobius"/>
    </source>
</evidence>
<keyword evidence="1" id="KW-0812">Transmembrane</keyword>
<dbReference type="SUPFAM" id="SSF53448">
    <property type="entry name" value="Nucleotide-diphospho-sugar transferases"/>
    <property type="match status" value="2"/>
</dbReference>
<dbReference type="PANTHER" id="PTHR46830">
    <property type="entry name" value="TRANSFERASE, PUTATIVE-RELATED"/>
    <property type="match status" value="1"/>
</dbReference>
<dbReference type="PANTHER" id="PTHR46830:SF1">
    <property type="entry name" value="ALPHA-1,4-N-ACETYLGLUCOSAMINYLTRANSFERASE"/>
    <property type="match status" value="1"/>
</dbReference>
<dbReference type="EMBL" id="JABSTV010001246">
    <property type="protein sequence ID" value="KAH7975483.1"/>
    <property type="molecule type" value="Genomic_DNA"/>
</dbReference>
<keyword evidence="1" id="KW-1133">Transmembrane helix</keyword>